<proteinExistence type="predicted"/>
<gene>
    <name evidence="2" type="ORF">ILYODFUR_031311</name>
</gene>
<dbReference type="Proteomes" id="UP001482620">
    <property type="component" value="Unassembled WGS sequence"/>
</dbReference>
<comment type="caution">
    <text evidence="2">The sequence shown here is derived from an EMBL/GenBank/DDBJ whole genome shotgun (WGS) entry which is preliminary data.</text>
</comment>
<accession>A0ABV0VK70</accession>
<keyword evidence="3" id="KW-1185">Reference proteome</keyword>
<name>A0ABV0VK70_9TELE</name>
<protein>
    <submittedName>
        <fullName evidence="2">Uncharacterized protein</fullName>
    </submittedName>
</protein>
<evidence type="ECO:0000313" key="2">
    <source>
        <dbReference type="EMBL" id="MEQ2257127.1"/>
    </source>
</evidence>
<evidence type="ECO:0000256" key="1">
    <source>
        <dbReference type="SAM" id="MobiDB-lite"/>
    </source>
</evidence>
<feature type="region of interest" description="Disordered" evidence="1">
    <location>
        <begin position="53"/>
        <end position="76"/>
    </location>
</feature>
<reference evidence="2 3" key="1">
    <citation type="submission" date="2021-06" db="EMBL/GenBank/DDBJ databases">
        <authorList>
            <person name="Palmer J.M."/>
        </authorList>
    </citation>
    <scope>NUCLEOTIDE SEQUENCE [LARGE SCALE GENOMIC DNA]</scope>
    <source>
        <strain evidence="3">if_2019</strain>
        <tissue evidence="2">Muscle</tissue>
    </source>
</reference>
<sequence>MKQTYPTQSCQSCYGDDHTEYRQEPGREQQWNPAATERTKELRYCEEVIPMCKPGGNNQENAEQLWENLSRGLRES</sequence>
<dbReference type="EMBL" id="JAHRIQ010109100">
    <property type="protein sequence ID" value="MEQ2257127.1"/>
    <property type="molecule type" value="Genomic_DNA"/>
</dbReference>
<organism evidence="2 3">
    <name type="scientific">Ilyodon furcidens</name>
    <name type="common">goldbreast splitfin</name>
    <dbReference type="NCBI Taxonomy" id="33524"/>
    <lineage>
        <taxon>Eukaryota</taxon>
        <taxon>Metazoa</taxon>
        <taxon>Chordata</taxon>
        <taxon>Craniata</taxon>
        <taxon>Vertebrata</taxon>
        <taxon>Euteleostomi</taxon>
        <taxon>Actinopterygii</taxon>
        <taxon>Neopterygii</taxon>
        <taxon>Teleostei</taxon>
        <taxon>Neoteleostei</taxon>
        <taxon>Acanthomorphata</taxon>
        <taxon>Ovalentaria</taxon>
        <taxon>Atherinomorphae</taxon>
        <taxon>Cyprinodontiformes</taxon>
        <taxon>Goodeidae</taxon>
        <taxon>Ilyodon</taxon>
    </lineage>
</organism>
<evidence type="ECO:0000313" key="3">
    <source>
        <dbReference type="Proteomes" id="UP001482620"/>
    </source>
</evidence>